<accession>A0A9X9PWV9</accession>
<sequence length="69" mass="7589">MLGPDWQLDITDLVAEFMKVEEPRIAQLQGGRTLVGREPGITTVQVLSPLSDSILAEKTVIVLDDRVTI</sequence>
<dbReference type="AlphaFoldDB" id="A0A9X9PWV9"/>
<proteinExistence type="predicted"/>
<comment type="caution">
    <text evidence="2">The sequence shown here is derived from an EMBL/GenBank/DDBJ whole genome shotgun (WGS) entry which is preliminary data.</text>
</comment>
<gene>
    <name evidence="2" type="ORF">BN2614_LOCUS1</name>
</gene>
<protein>
    <recommendedName>
        <fullName evidence="1">Transmembrane protein TMEM132 fifth domain-containing protein</fullName>
    </recommendedName>
</protein>
<feature type="domain" description="Transmembrane protein TMEM132 fifth" evidence="1">
    <location>
        <begin position="1"/>
        <end position="67"/>
    </location>
</feature>
<evidence type="ECO:0000313" key="2">
    <source>
        <dbReference type="EMBL" id="VCW70375.1"/>
    </source>
</evidence>
<dbReference type="InterPro" id="IPR026307">
    <property type="entry name" value="TMEM132"/>
</dbReference>
<dbReference type="EMBL" id="CYRY02005829">
    <property type="protein sequence ID" value="VCW70375.1"/>
    <property type="molecule type" value="Genomic_DNA"/>
</dbReference>
<name>A0A9X9PWV9_GULGU</name>
<dbReference type="PANTHER" id="PTHR13388:SF12">
    <property type="entry name" value="TRANSMEMBRANE PROTEIN 132B"/>
    <property type="match status" value="1"/>
</dbReference>
<dbReference type="Proteomes" id="UP000269945">
    <property type="component" value="Unassembled WGS sequence"/>
</dbReference>
<feature type="non-terminal residue" evidence="2">
    <location>
        <position position="69"/>
    </location>
</feature>
<evidence type="ECO:0000313" key="3">
    <source>
        <dbReference type="Proteomes" id="UP000269945"/>
    </source>
</evidence>
<evidence type="ECO:0000259" key="1">
    <source>
        <dbReference type="Pfam" id="PF23486"/>
    </source>
</evidence>
<dbReference type="Pfam" id="PF23486">
    <property type="entry name" value="Ig_TMEM132_5th"/>
    <property type="match status" value="1"/>
</dbReference>
<dbReference type="InterPro" id="IPR055423">
    <property type="entry name" value="Ig_TMEM132_5th"/>
</dbReference>
<reference evidence="2 3" key="1">
    <citation type="submission" date="2018-10" db="EMBL/GenBank/DDBJ databases">
        <authorList>
            <person name="Ekblom R."/>
            <person name="Jareborg N."/>
        </authorList>
    </citation>
    <scope>NUCLEOTIDE SEQUENCE [LARGE SCALE GENOMIC DNA]</scope>
    <source>
        <tissue evidence="2">Muscle</tissue>
    </source>
</reference>
<organism evidence="2 3">
    <name type="scientific">Gulo gulo</name>
    <name type="common">Wolverine</name>
    <name type="synonym">Gluton</name>
    <dbReference type="NCBI Taxonomy" id="48420"/>
    <lineage>
        <taxon>Eukaryota</taxon>
        <taxon>Metazoa</taxon>
        <taxon>Chordata</taxon>
        <taxon>Craniata</taxon>
        <taxon>Vertebrata</taxon>
        <taxon>Euteleostomi</taxon>
        <taxon>Mammalia</taxon>
        <taxon>Eutheria</taxon>
        <taxon>Laurasiatheria</taxon>
        <taxon>Carnivora</taxon>
        <taxon>Caniformia</taxon>
        <taxon>Musteloidea</taxon>
        <taxon>Mustelidae</taxon>
        <taxon>Guloninae</taxon>
        <taxon>Gulo</taxon>
    </lineage>
</organism>
<dbReference type="PANTHER" id="PTHR13388">
    <property type="entry name" value="DETONATOR, ISOFORM E"/>
    <property type="match status" value="1"/>
</dbReference>
<keyword evidence="3" id="KW-1185">Reference proteome</keyword>